<evidence type="ECO:0000313" key="3">
    <source>
        <dbReference type="Proteomes" id="UP000396835"/>
    </source>
</evidence>
<dbReference type="AlphaFoldDB" id="A0A449I2K0"/>
<accession>A0A449I2K0</accession>
<reference evidence="2 3" key="1">
    <citation type="submission" date="2019-02" db="EMBL/GenBank/DDBJ databases">
        <authorList>
            <consortium name="Pathogen Informatics"/>
        </authorList>
    </citation>
    <scope>NUCLEOTIDE SEQUENCE [LARGE SCALE GENOMIC DNA]</scope>
    <source>
        <strain evidence="2 3">3012STDY7078512</strain>
    </source>
</reference>
<dbReference type="RefSeq" id="WP_234878089.1">
    <property type="nucleotide sequence ID" value="NZ_CAACYH010000004.1"/>
</dbReference>
<organism evidence="2 3">
    <name type="scientific">Prevotella heparinolytica</name>
    <dbReference type="NCBI Taxonomy" id="28113"/>
    <lineage>
        <taxon>Bacteria</taxon>
        <taxon>Pseudomonadati</taxon>
        <taxon>Bacteroidota</taxon>
        <taxon>Bacteroidia</taxon>
        <taxon>Bacteroidales</taxon>
        <taxon>Bacteroidaceae</taxon>
        <taxon>Bacteroides</taxon>
    </lineage>
</organism>
<evidence type="ECO:0000256" key="1">
    <source>
        <dbReference type="SAM" id="SignalP"/>
    </source>
</evidence>
<dbReference type="EMBL" id="CAACYH010000004">
    <property type="protein sequence ID" value="VFB13636.1"/>
    <property type="molecule type" value="Genomic_DNA"/>
</dbReference>
<evidence type="ECO:0000313" key="2">
    <source>
        <dbReference type="EMBL" id="VFB13636.1"/>
    </source>
</evidence>
<feature type="signal peptide" evidence="1">
    <location>
        <begin position="1"/>
        <end position="31"/>
    </location>
</feature>
<dbReference type="PROSITE" id="PS51257">
    <property type="entry name" value="PROKAR_LIPOPROTEIN"/>
    <property type="match status" value="1"/>
</dbReference>
<name>A0A449I2K0_9BACE</name>
<sequence>MKTKLKIEMKTTLLFRSFALPFVLLACLLTACDGDDDITLAPFRKITVEGEACTLQIDMSRGGWRIASVVTPWGEAMTDRYGKPLQLEETGSLHYRWWDLERDTDTHLSLHLKDNFDLGERRFLILNLEMKEGFYKEQVVIEQNVCRSFYEIKSLTYTLEEGDGLSEAEAGHYGMKYRIEGGGDEVEPFTVYPFLNQQATCRFSFDDRTENFLSWISSEKRFVNLPDRIEGGKIIMGEEPLFLDYEIKYIKDKVLREKSLEVEMIPSKWNIYAANVYYKRLQLTFCLTLARPGSDVKLVLKGKLTQKFPYDCSPVRHTTQDYKGE</sequence>
<proteinExistence type="predicted"/>
<gene>
    <name evidence="2" type="ORF">NCTC7812_01163</name>
</gene>
<dbReference type="Proteomes" id="UP000396835">
    <property type="component" value="Unassembled WGS sequence"/>
</dbReference>
<feature type="chain" id="PRO_5019119333" evidence="1">
    <location>
        <begin position="32"/>
        <end position="325"/>
    </location>
</feature>
<keyword evidence="1" id="KW-0732">Signal</keyword>
<protein>
    <submittedName>
        <fullName evidence="2">Uncharacterized protein</fullName>
    </submittedName>
</protein>